<dbReference type="Proteomes" id="UP001079657">
    <property type="component" value="Unassembled WGS sequence"/>
</dbReference>
<keyword evidence="2" id="KW-1185">Reference proteome</keyword>
<proteinExistence type="predicted"/>
<reference evidence="1" key="1">
    <citation type="submission" date="2022-12" db="EMBL/GenBank/DDBJ databases">
        <authorList>
            <person name="Wang J."/>
        </authorList>
    </citation>
    <scope>NUCLEOTIDE SEQUENCE</scope>
    <source>
        <strain evidence="1">HY-42-06</strain>
    </source>
</reference>
<gene>
    <name evidence="1" type="ORF">OXH55_07710</name>
</gene>
<name>A0ABT4CN86_9CLOT</name>
<sequence length="275" mass="32287">MGIYSPALEEVLDKIKGYLEKGEKVRVSQNILYNEKIYRQLLLEKNTFKGVNTKFLYVDEQNEVVQNEEINKKLSRLAYFLNVFFNDESELSIKKALKKGEVKEREINDLDDVSESLAVLNKSGIQEAEKVKKITNDMKAIIQKHNEKVEEINLKADKIAEKSEVFSEEIISLLNPIYKEILLINFEKAKLLSQGKKEFDFIKNICSKKKMFSIFNKNSSAAYTKIIYTMEYFKRLISKYENAIHMDLKEYRTYIDEVEKDYINKRRALIKKSVT</sequence>
<evidence type="ECO:0000313" key="2">
    <source>
        <dbReference type="Proteomes" id="UP001079657"/>
    </source>
</evidence>
<protein>
    <submittedName>
        <fullName evidence="1">Uncharacterized protein</fullName>
    </submittedName>
</protein>
<accession>A0ABT4CN86</accession>
<evidence type="ECO:0000313" key="1">
    <source>
        <dbReference type="EMBL" id="MCY6370520.1"/>
    </source>
</evidence>
<dbReference type="EMBL" id="JAPQES010000002">
    <property type="protein sequence ID" value="MCY6370520.1"/>
    <property type="molecule type" value="Genomic_DNA"/>
</dbReference>
<organism evidence="1 2">
    <name type="scientific">Clostridium ganghwense</name>
    <dbReference type="NCBI Taxonomy" id="312089"/>
    <lineage>
        <taxon>Bacteria</taxon>
        <taxon>Bacillati</taxon>
        <taxon>Bacillota</taxon>
        <taxon>Clostridia</taxon>
        <taxon>Eubacteriales</taxon>
        <taxon>Clostridiaceae</taxon>
        <taxon>Clostridium</taxon>
    </lineage>
</organism>
<comment type="caution">
    <text evidence="1">The sequence shown here is derived from an EMBL/GenBank/DDBJ whole genome shotgun (WGS) entry which is preliminary data.</text>
</comment>
<dbReference type="RefSeq" id="WP_268049255.1">
    <property type="nucleotide sequence ID" value="NZ_JAPQES010000002.1"/>
</dbReference>